<organism evidence="2 3">
    <name type="scientific">Arsenicibacter rosenii</name>
    <dbReference type="NCBI Taxonomy" id="1750698"/>
    <lineage>
        <taxon>Bacteria</taxon>
        <taxon>Pseudomonadati</taxon>
        <taxon>Bacteroidota</taxon>
        <taxon>Cytophagia</taxon>
        <taxon>Cytophagales</taxon>
        <taxon>Spirosomataceae</taxon>
        <taxon>Arsenicibacter</taxon>
    </lineage>
</organism>
<evidence type="ECO:0000313" key="3">
    <source>
        <dbReference type="Proteomes" id="UP000181790"/>
    </source>
</evidence>
<evidence type="ECO:0008006" key="4">
    <source>
        <dbReference type="Google" id="ProtNLM"/>
    </source>
</evidence>
<dbReference type="Proteomes" id="UP000181790">
    <property type="component" value="Unassembled WGS sequence"/>
</dbReference>
<dbReference type="RefSeq" id="WP_071504897.1">
    <property type="nucleotide sequence ID" value="NZ_MORL01000012.1"/>
</dbReference>
<reference evidence="2 3" key="1">
    <citation type="submission" date="2016-10" db="EMBL/GenBank/DDBJ databases">
        <title>Arsenicibacter rosenii gen. nov., sp. nov., an efficient arsenic-methylating bacterium isolated from an arsenic-contaminated paddy soil.</title>
        <authorList>
            <person name="Huang K."/>
        </authorList>
    </citation>
    <scope>NUCLEOTIDE SEQUENCE [LARGE SCALE GENOMIC DNA]</scope>
    <source>
        <strain evidence="2 3">SM-1</strain>
    </source>
</reference>
<accession>A0A1S2VFA1</accession>
<name>A0A1S2VFA1_9BACT</name>
<dbReference type="EMBL" id="MORL01000012">
    <property type="protein sequence ID" value="OIN57437.1"/>
    <property type="molecule type" value="Genomic_DNA"/>
</dbReference>
<gene>
    <name evidence="2" type="ORF">BLX24_19600</name>
</gene>
<evidence type="ECO:0000256" key="1">
    <source>
        <dbReference type="SAM" id="SignalP"/>
    </source>
</evidence>
<keyword evidence="3" id="KW-1185">Reference proteome</keyword>
<sequence length="125" mass="13894">MKKLTLFLFMMLVTTLGYAQTTSTPPTDFFAGKWEISVAGTPMGDVKLVTDLVRKNSVLTGELSDPADTTKQKRPITKVEEKGDKLIIYFESSQAGELAIDLNKVDENMLKGTVYNFEAIAKRIK</sequence>
<evidence type="ECO:0000313" key="2">
    <source>
        <dbReference type="EMBL" id="OIN57437.1"/>
    </source>
</evidence>
<protein>
    <recommendedName>
        <fullName evidence="4">DUF4488 domain-containing protein</fullName>
    </recommendedName>
</protein>
<dbReference type="AlphaFoldDB" id="A0A1S2VFA1"/>
<proteinExistence type="predicted"/>
<feature type="signal peptide" evidence="1">
    <location>
        <begin position="1"/>
        <end position="19"/>
    </location>
</feature>
<comment type="caution">
    <text evidence="2">The sequence shown here is derived from an EMBL/GenBank/DDBJ whole genome shotgun (WGS) entry which is preliminary data.</text>
</comment>
<keyword evidence="1" id="KW-0732">Signal</keyword>
<feature type="chain" id="PRO_5010255258" description="DUF4488 domain-containing protein" evidence="1">
    <location>
        <begin position="20"/>
        <end position="125"/>
    </location>
</feature>
<dbReference type="OrthoDB" id="1100674at2"/>